<feature type="domain" description="4'-phosphopantetheinyl transferase N-terminal" evidence="5">
    <location>
        <begin position="22"/>
        <end position="88"/>
    </location>
</feature>
<evidence type="ECO:0000256" key="1">
    <source>
        <dbReference type="ARBA" id="ARBA00022679"/>
    </source>
</evidence>
<dbReference type="GO" id="GO:0000287">
    <property type="term" value="F:magnesium ion binding"/>
    <property type="evidence" value="ECO:0007669"/>
    <property type="project" value="InterPro"/>
</dbReference>
<dbReference type="PANTHER" id="PTHR38096">
    <property type="entry name" value="ENTEROBACTIN SYNTHASE COMPONENT D"/>
    <property type="match status" value="1"/>
</dbReference>
<dbReference type="PANTHER" id="PTHR38096:SF1">
    <property type="entry name" value="ENTEROBACTIN SYNTHASE COMPONENT D"/>
    <property type="match status" value="1"/>
</dbReference>
<evidence type="ECO:0000313" key="7">
    <source>
        <dbReference type="Proteomes" id="UP000002941"/>
    </source>
</evidence>
<feature type="binding site" evidence="2">
    <location>
        <position position="99"/>
    </location>
    <ligand>
        <name>CoA</name>
        <dbReference type="ChEBI" id="CHEBI:57287"/>
    </ligand>
</feature>
<feature type="binding site" evidence="3">
    <location>
        <position position="101"/>
    </location>
    <ligand>
        <name>Mg(2+)</name>
        <dbReference type="ChEBI" id="CHEBI:18420"/>
    </ligand>
</feature>
<feature type="binding site" evidence="2">
    <location>
        <position position="33"/>
    </location>
    <ligand>
        <name>CoA</name>
        <dbReference type="ChEBI" id="CHEBI:57287"/>
    </ligand>
</feature>
<dbReference type="SUPFAM" id="SSF56214">
    <property type="entry name" value="4'-phosphopantetheinyl transferase"/>
    <property type="match status" value="1"/>
</dbReference>
<keyword evidence="3" id="KW-0479">Metal-binding</keyword>
<comment type="caution">
    <text evidence="6">The sequence shown here is derived from an EMBL/GenBank/DDBJ whole genome shotgun (WGS) entry which is preliminary data.</text>
</comment>
<keyword evidence="3" id="KW-0460">Magnesium</keyword>
<proteinExistence type="predicted"/>
<dbReference type="Proteomes" id="UP000002941">
    <property type="component" value="Unassembled WGS sequence"/>
</dbReference>
<dbReference type="GO" id="GO:0009239">
    <property type="term" value="P:enterobactin biosynthetic process"/>
    <property type="evidence" value="ECO:0007669"/>
    <property type="project" value="InterPro"/>
</dbReference>
<dbReference type="GO" id="GO:0008897">
    <property type="term" value="F:holo-[acyl-carrier-protein] synthase activity"/>
    <property type="evidence" value="ECO:0007669"/>
    <property type="project" value="InterPro"/>
</dbReference>
<feature type="domain" description="4'-phosphopantetheinyl transferase" evidence="4">
    <location>
        <begin position="95"/>
        <end position="182"/>
    </location>
</feature>
<dbReference type="eggNOG" id="COG2977">
    <property type="taxonomic scope" value="Bacteria"/>
</dbReference>
<evidence type="ECO:0000256" key="3">
    <source>
        <dbReference type="PIRSR" id="PIRSR603542-2"/>
    </source>
</evidence>
<keyword evidence="7" id="KW-1185">Reference proteome</keyword>
<feature type="binding site" evidence="3">
    <location>
        <position position="100"/>
    </location>
    <ligand>
        <name>Mg(2+)</name>
        <dbReference type="ChEBI" id="CHEBI:18420"/>
    </ligand>
</feature>
<comment type="cofactor">
    <cofactor evidence="3">
        <name>Mg(2+)</name>
        <dbReference type="ChEBI" id="CHEBI:18420"/>
    </cofactor>
</comment>
<protein>
    <submittedName>
        <fullName evidence="6">4'-phosphopantetheinyl transferase family protein</fullName>
    </submittedName>
</protein>
<dbReference type="InterPro" id="IPR003542">
    <property type="entry name" value="Enbac_synth_compD-like"/>
</dbReference>
<evidence type="ECO:0000259" key="4">
    <source>
        <dbReference type="Pfam" id="PF01648"/>
    </source>
</evidence>
<dbReference type="GO" id="GO:0005886">
    <property type="term" value="C:plasma membrane"/>
    <property type="evidence" value="ECO:0007669"/>
    <property type="project" value="TreeGrafter"/>
</dbReference>
<feature type="binding site" evidence="2">
    <location>
        <position position="158"/>
    </location>
    <ligand>
        <name>CoA</name>
        <dbReference type="ChEBI" id="CHEBI:57287"/>
    </ligand>
</feature>
<dbReference type="AlphaFoldDB" id="J1HJ65"/>
<reference evidence="6 7" key="1">
    <citation type="submission" date="2012-05" db="EMBL/GenBank/DDBJ databases">
        <authorList>
            <person name="Harkins D.M."/>
            <person name="Madupu R."/>
            <person name="Durkin A.S."/>
            <person name="Torralba M."/>
            <person name="Methe B."/>
            <person name="Sutton G.G."/>
            <person name="Nelson K.E."/>
        </authorList>
    </citation>
    <scope>NUCLEOTIDE SEQUENCE [LARGE SCALE GENOMIC DNA]</scope>
    <source>
        <strain evidence="6 7">F0489</strain>
    </source>
</reference>
<dbReference type="Pfam" id="PF01648">
    <property type="entry name" value="ACPS"/>
    <property type="match status" value="1"/>
</dbReference>
<dbReference type="Pfam" id="PF17837">
    <property type="entry name" value="4PPT_N"/>
    <property type="match status" value="1"/>
</dbReference>
<organism evidence="6 7">
    <name type="scientific">Actinomyces massiliensis F0489</name>
    <dbReference type="NCBI Taxonomy" id="1125718"/>
    <lineage>
        <taxon>Bacteria</taxon>
        <taxon>Bacillati</taxon>
        <taxon>Actinomycetota</taxon>
        <taxon>Actinomycetes</taxon>
        <taxon>Actinomycetales</taxon>
        <taxon>Actinomycetaceae</taxon>
        <taxon>Actinomyces</taxon>
    </lineage>
</organism>
<dbReference type="EMBL" id="AKFT01000088">
    <property type="protein sequence ID" value="EJF45935.1"/>
    <property type="molecule type" value="Genomic_DNA"/>
</dbReference>
<name>J1HJ65_9ACTO</name>
<sequence>MPPSVTLVETECDIPTMLYPAEQSYIAAAVEKRRAEFTTVRYCAGRALRELGLERPVMVPGRHGEPAWPDGVVGSMTHCQGYRAAAVALVRDAAAVGIDAEPNAPLPRDVLAMVASSHEAEHVRAMCEKCPDVAFDRLLFSIKESIYKAWFPAKRTWLGFHDAEVEIDAEGVFRVRLLIPEAHRGRIQGAWRVRDGILRSALVLRARSSWSRKAAGRAAEPEGWEGVE</sequence>
<evidence type="ECO:0000256" key="2">
    <source>
        <dbReference type="PIRSR" id="PIRSR603542-1"/>
    </source>
</evidence>
<feature type="binding site" evidence="3">
    <location>
        <position position="99"/>
    </location>
    <ligand>
        <name>Mg(2+)</name>
        <dbReference type="ChEBI" id="CHEBI:18420"/>
    </ligand>
</feature>
<dbReference type="PATRIC" id="fig|1125718.3.peg.1192"/>
<dbReference type="GO" id="GO:0009366">
    <property type="term" value="C:enterobactin synthetase complex"/>
    <property type="evidence" value="ECO:0007669"/>
    <property type="project" value="InterPro"/>
</dbReference>
<dbReference type="InterPro" id="IPR041354">
    <property type="entry name" value="4PPT_N"/>
</dbReference>
<evidence type="ECO:0000313" key="6">
    <source>
        <dbReference type="EMBL" id="EJF45935.1"/>
    </source>
</evidence>
<dbReference type="PRINTS" id="PR01399">
    <property type="entry name" value="ENTSNTHTASED"/>
</dbReference>
<gene>
    <name evidence="6" type="ORF">HMPREF1318_2733</name>
</gene>
<keyword evidence="1 6" id="KW-0808">Transferase</keyword>
<dbReference type="InterPro" id="IPR037143">
    <property type="entry name" value="4-PPantetheinyl_Trfase_dom_sf"/>
</dbReference>
<feature type="binding site" evidence="2">
    <location>
        <position position="41"/>
    </location>
    <ligand>
        <name>CoA</name>
        <dbReference type="ChEBI" id="CHEBI:57287"/>
    </ligand>
</feature>
<feature type="binding site" evidence="2">
    <location>
        <position position="144"/>
    </location>
    <ligand>
        <name>CoA</name>
        <dbReference type="ChEBI" id="CHEBI:57287"/>
    </ligand>
</feature>
<feature type="binding site" evidence="2">
    <location>
        <begin position="77"/>
        <end position="78"/>
    </location>
    <ligand>
        <name>CoA</name>
        <dbReference type="ChEBI" id="CHEBI:57287"/>
    </ligand>
</feature>
<feature type="binding site" evidence="2">
    <location>
        <position position="148"/>
    </location>
    <ligand>
        <name>CoA</name>
        <dbReference type="ChEBI" id="CHEBI:57287"/>
    </ligand>
</feature>
<dbReference type="InterPro" id="IPR008278">
    <property type="entry name" value="4-PPantetheinyl_Trfase_dom"/>
</dbReference>
<evidence type="ECO:0000259" key="5">
    <source>
        <dbReference type="Pfam" id="PF17837"/>
    </source>
</evidence>
<accession>J1HJ65</accession>